<feature type="domain" description="DUF2268" evidence="1">
    <location>
        <begin position="184"/>
        <end position="300"/>
    </location>
</feature>
<evidence type="ECO:0000313" key="4">
    <source>
        <dbReference type="Proteomes" id="UP001229955"/>
    </source>
</evidence>
<keyword evidence="4" id="KW-1185">Reference proteome</keyword>
<evidence type="ECO:0000313" key="2">
    <source>
        <dbReference type="EMBL" id="WKW13639.1"/>
    </source>
</evidence>
<organism evidence="2">
    <name type="scientific">Pseudogemmatithrix spongiicola</name>
    <dbReference type="NCBI Taxonomy" id="3062599"/>
    <lineage>
        <taxon>Bacteria</taxon>
        <taxon>Pseudomonadati</taxon>
        <taxon>Gemmatimonadota</taxon>
        <taxon>Gemmatimonadia</taxon>
        <taxon>Gemmatimonadales</taxon>
        <taxon>Gemmatimonadaceae</taxon>
        <taxon>Pseudogemmatithrix</taxon>
    </lineage>
</organism>
<name>A0AA49JXD6_9BACT</name>
<dbReference type="EMBL" id="CP130613">
    <property type="protein sequence ID" value="WKW16545.1"/>
    <property type="molecule type" value="Genomic_DNA"/>
</dbReference>
<keyword evidence="2" id="KW-0378">Hydrolase</keyword>
<dbReference type="InterPro" id="IPR018728">
    <property type="entry name" value="DUF2268"/>
</dbReference>
<dbReference type="Proteomes" id="UP001229955">
    <property type="component" value="Chromosome"/>
</dbReference>
<evidence type="ECO:0000259" key="1">
    <source>
        <dbReference type="Pfam" id="PF10026"/>
    </source>
</evidence>
<dbReference type="KEGG" id="pspc:Strain318_002962"/>
<dbReference type="RefSeq" id="WP_367886478.1">
    <property type="nucleotide sequence ID" value="NZ_CP130612.1"/>
</dbReference>
<dbReference type="Pfam" id="PF10026">
    <property type="entry name" value="DUF2268"/>
    <property type="match status" value="1"/>
</dbReference>
<dbReference type="GO" id="GO:0006508">
    <property type="term" value="P:proteolysis"/>
    <property type="evidence" value="ECO:0007669"/>
    <property type="project" value="UniProtKB-KW"/>
</dbReference>
<protein>
    <submittedName>
        <fullName evidence="2">DUF2268 domain-containing putative Zn-dependent protease</fullName>
    </submittedName>
</protein>
<gene>
    <name evidence="2" type="ORF">Strain138_002964</name>
    <name evidence="3" type="ORF">Strain318_002962</name>
</gene>
<sequence length="312" mass="34434">MLINLLPDFFAALQSVDPVAAYHRYFEANRPILAAYWHNYVIEPAGPHFQDVVRETVRADRSDLRAMLERTDVVALAKQAEAACTELFNIDSTVDVVLMAGVGAANAGELVVNGRGIAFVCLEHFTSIANPQTRGLGLDPELIPMWLAHEIAHCVRYTSPQSRAEMRRAVAGASGFYSYWETGRVATLREHLVNEGLAVQASKMVSPGHAPWEYYGFQRRQFARVRELEAVLSRAVADDLDRAGLGLRLRWLSGGMSDEARTVQRHVLPERAGYFVGAQMVEAAIAEHGIAWALRAEARELTSFADAAARTA</sequence>
<evidence type="ECO:0000313" key="3">
    <source>
        <dbReference type="EMBL" id="WKW16545.1"/>
    </source>
</evidence>
<proteinExistence type="predicted"/>
<reference evidence="2" key="1">
    <citation type="submission" date="2023-07" db="EMBL/GenBank/DDBJ databases">
        <authorList>
            <person name="Haufschild T."/>
            <person name="Kallscheuer N."/>
            <person name="Hammer J."/>
            <person name="Kohn T."/>
            <person name="Kabuu M."/>
            <person name="Jogler M."/>
            <person name="Wohfarth N."/>
            <person name="Heuer A."/>
            <person name="Rohde M."/>
            <person name="van Teeseling M.C.F."/>
            <person name="Jogler C."/>
        </authorList>
    </citation>
    <scope>NUCLEOTIDE SEQUENCE</scope>
    <source>
        <strain evidence="2">Strain 138</strain>
        <strain evidence="3">Strain 318</strain>
    </source>
</reference>
<accession>A0AA49Q9M5</accession>
<dbReference type="AlphaFoldDB" id="A0AA49JXD6"/>
<keyword evidence="2" id="KW-0645">Protease</keyword>
<accession>A0AA49JXD6</accession>
<dbReference type="GO" id="GO:0008233">
    <property type="term" value="F:peptidase activity"/>
    <property type="evidence" value="ECO:0007669"/>
    <property type="project" value="UniProtKB-KW"/>
</dbReference>
<dbReference type="EMBL" id="CP130612">
    <property type="protein sequence ID" value="WKW13639.1"/>
    <property type="molecule type" value="Genomic_DNA"/>
</dbReference>